<evidence type="ECO:0000313" key="2">
    <source>
        <dbReference type="Proteomes" id="UP001168537"/>
    </source>
</evidence>
<reference evidence="1" key="1">
    <citation type="submission" date="2023-06" db="EMBL/GenBank/DDBJ databases">
        <title>Draft genome sequence of Nocardioides sp. SOB72.</title>
        <authorList>
            <person name="Zhang G."/>
        </authorList>
    </citation>
    <scope>NUCLEOTIDE SEQUENCE</scope>
    <source>
        <strain evidence="1">SOB72</strain>
    </source>
</reference>
<name>A0ABT8EXV7_9ACTN</name>
<dbReference type="EMBL" id="JAUHJR010000008">
    <property type="protein sequence ID" value="MDN4162953.1"/>
    <property type="molecule type" value="Genomic_DNA"/>
</dbReference>
<protein>
    <submittedName>
        <fullName evidence="1">Uncharacterized protein</fullName>
    </submittedName>
</protein>
<accession>A0ABT8EXV7</accession>
<dbReference type="RefSeq" id="WP_300962110.1">
    <property type="nucleotide sequence ID" value="NZ_JAUHJR010000008.1"/>
</dbReference>
<sequence length="112" mass="12781">MTYSSYRLRRQILADTEKSDKVKVCSLVVVEHIDWQTGQKKFAAKTHMANWFKSLGQQYGLEDEDGTGEAWLSYSLRLMIESGHATLDKKTGLLSLHQKPDWDDEEEGDSTA</sequence>
<comment type="caution">
    <text evidence="1">The sequence shown here is derived from an EMBL/GenBank/DDBJ whole genome shotgun (WGS) entry which is preliminary data.</text>
</comment>
<organism evidence="1 2">
    <name type="scientific">Nocardioides abyssi</name>
    <dbReference type="NCBI Taxonomy" id="3058370"/>
    <lineage>
        <taxon>Bacteria</taxon>
        <taxon>Bacillati</taxon>
        <taxon>Actinomycetota</taxon>
        <taxon>Actinomycetes</taxon>
        <taxon>Propionibacteriales</taxon>
        <taxon>Nocardioidaceae</taxon>
        <taxon>Nocardioides</taxon>
    </lineage>
</organism>
<evidence type="ECO:0000313" key="1">
    <source>
        <dbReference type="EMBL" id="MDN4162953.1"/>
    </source>
</evidence>
<proteinExistence type="predicted"/>
<dbReference type="Proteomes" id="UP001168537">
    <property type="component" value="Unassembled WGS sequence"/>
</dbReference>
<keyword evidence="2" id="KW-1185">Reference proteome</keyword>
<gene>
    <name evidence="1" type="ORF">QWY29_16410</name>
</gene>